<evidence type="ECO:0000256" key="1">
    <source>
        <dbReference type="ARBA" id="ARBA00007228"/>
    </source>
</evidence>
<dbReference type="InterPro" id="IPR013123">
    <property type="entry name" value="SpoU_subst-bd"/>
</dbReference>
<name>A0A7K1LIT0_9MICC</name>
<dbReference type="InterPro" id="IPR029064">
    <property type="entry name" value="Ribosomal_eL30-like_sf"/>
</dbReference>
<dbReference type="OrthoDB" id="9794400at2"/>
<dbReference type="PANTHER" id="PTHR43191">
    <property type="entry name" value="RRNA METHYLTRANSFERASE 3"/>
    <property type="match status" value="1"/>
</dbReference>
<dbReference type="InterPro" id="IPR029026">
    <property type="entry name" value="tRNA_m1G_MTases_N"/>
</dbReference>
<dbReference type="Pfam" id="PF00588">
    <property type="entry name" value="SpoU_methylase"/>
    <property type="match status" value="1"/>
</dbReference>
<dbReference type="CDD" id="cd18095">
    <property type="entry name" value="SpoU-like_rRNA-MTase"/>
    <property type="match status" value="1"/>
</dbReference>
<dbReference type="SUPFAM" id="SSF55315">
    <property type="entry name" value="L30e-like"/>
    <property type="match status" value="1"/>
</dbReference>
<gene>
    <name evidence="5" type="ORF">GMA10_07770</name>
</gene>
<dbReference type="GO" id="GO:0005737">
    <property type="term" value="C:cytoplasm"/>
    <property type="evidence" value="ECO:0007669"/>
    <property type="project" value="UniProtKB-ARBA"/>
</dbReference>
<dbReference type="GO" id="GO:0032259">
    <property type="term" value="P:methylation"/>
    <property type="evidence" value="ECO:0007669"/>
    <property type="project" value="UniProtKB-KW"/>
</dbReference>
<dbReference type="GO" id="GO:0003723">
    <property type="term" value="F:RNA binding"/>
    <property type="evidence" value="ECO:0007669"/>
    <property type="project" value="InterPro"/>
</dbReference>
<dbReference type="Pfam" id="PF22435">
    <property type="entry name" value="MRM3-like_sub_bind"/>
    <property type="match status" value="1"/>
</dbReference>
<dbReference type="InterPro" id="IPR053888">
    <property type="entry name" value="MRM3-like_sub_bind"/>
</dbReference>
<dbReference type="SMART" id="SM00967">
    <property type="entry name" value="SpoU_sub_bind"/>
    <property type="match status" value="1"/>
</dbReference>
<organism evidence="5 6">
    <name type="scientific">Rothia koreensis</name>
    <dbReference type="NCBI Taxonomy" id="592378"/>
    <lineage>
        <taxon>Bacteria</taxon>
        <taxon>Bacillati</taxon>
        <taxon>Actinomycetota</taxon>
        <taxon>Actinomycetes</taxon>
        <taxon>Micrococcales</taxon>
        <taxon>Micrococcaceae</taxon>
        <taxon>Rothia</taxon>
    </lineage>
</organism>
<keyword evidence="3 5" id="KW-0808">Transferase</keyword>
<dbReference type="InterPro" id="IPR001537">
    <property type="entry name" value="SpoU_MeTrfase"/>
</dbReference>
<dbReference type="Gene3D" id="3.40.1280.10">
    <property type="match status" value="1"/>
</dbReference>
<keyword evidence="6" id="KW-1185">Reference proteome</keyword>
<accession>A0A7K1LIT0</accession>
<comment type="similarity">
    <text evidence="1">Belongs to the class IV-like SAM-binding methyltransferase superfamily. RNA methyltransferase TrmH family.</text>
</comment>
<evidence type="ECO:0000256" key="2">
    <source>
        <dbReference type="ARBA" id="ARBA00022603"/>
    </source>
</evidence>
<dbReference type="PANTHER" id="PTHR43191:SF2">
    <property type="entry name" value="RRNA METHYLTRANSFERASE 3, MITOCHONDRIAL"/>
    <property type="match status" value="1"/>
</dbReference>
<dbReference type="EMBL" id="WOGT01000003">
    <property type="protein sequence ID" value="MUN55107.1"/>
    <property type="molecule type" value="Genomic_DNA"/>
</dbReference>
<sequence length="311" mass="32579">MDTFELLSRERTLINPRADRVKDVAALARSRARAKTGLFVVEGPQGVREALAAHRDRPILDAVYVTEAALERHPDLSDSIAAAAGSGAPSTSGKPRRLFVRLVSDEVLAAMSDALTPQGVLAVAHGREVLGSGPWASNVAPGLVSAMVRVQDPGNAGTLIRASDAVGADAVVTTKGSVEVLNPKTVRSTAGSVFHLPVTAGMDFHELVGRARDRGMMILAADGHGDHDLDDLADAAAQARLGGEKKVPSTGIDLRRPTLWLFGNEAQGLSDEEKLSADARVAVPVHGRAESLNVGTAATVCLYASARARRN</sequence>
<dbReference type="GO" id="GO:0006396">
    <property type="term" value="P:RNA processing"/>
    <property type="evidence" value="ECO:0007669"/>
    <property type="project" value="InterPro"/>
</dbReference>
<dbReference type="GO" id="GO:0008173">
    <property type="term" value="F:RNA methyltransferase activity"/>
    <property type="evidence" value="ECO:0007669"/>
    <property type="project" value="InterPro"/>
</dbReference>
<proteinExistence type="inferred from homology"/>
<reference evidence="5 6" key="1">
    <citation type="submission" date="2019-12" db="EMBL/GenBank/DDBJ databases">
        <authorList>
            <person name="Li J."/>
            <person name="Shi Y."/>
            <person name="Xu G."/>
            <person name="Xiao D."/>
            <person name="Ran X."/>
        </authorList>
    </citation>
    <scope>NUCLEOTIDE SEQUENCE [LARGE SCALE GENOMIC DNA]</scope>
    <source>
        <strain evidence="5 6">JCM 15915</strain>
    </source>
</reference>
<keyword evidence="2 5" id="KW-0489">Methyltransferase</keyword>
<feature type="domain" description="RNA 2-O ribose methyltransferase substrate binding" evidence="4">
    <location>
        <begin position="40"/>
        <end position="130"/>
    </location>
</feature>
<protein>
    <submittedName>
        <fullName evidence="5">RNA methyltransferase</fullName>
    </submittedName>
</protein>
<dbReference type="RefSeq" id="WP_129315458.1">
    <property type="nucleotide sequence ID" value="NZ_NOIQ01000007.1"/>
</dbReference>
<dbReference type="SUPFAM" id="SSF75217">
    <property type="entry name" value="alpha/beta knot"/>
    <property type="match status" value="1"/>
</dbReference>
<dbReference type="InterPro" id="IPR051259">
    <property type="entry name" value="rRNA_Methyltransferase"/>
</dbReference>
<dbReference type="InterPro" id="IPR029028">
    <property type="entry name" value="Alpha/beta_knot_MTases"/>
</dbReference>
<dbReference type="Proteomes" id="UP000462152">
    <property type="component" value="Unassembled WGS sequence"/>
</dbReference>
<dbReference type="AlphaFoldDB" id="A0A7K1LIT0"/>
<evidence type="ECO:0000313" key="6">
    <source>
        <dbReference type="Proteomes" id="UP000462152"/>
    </source>
</evidence>
<dbReference type="Gene3D" id="3.30.1330.30">
    <property type="match status" value="1"/>
</dbReference>
<comment type="caution">
    <text evidence="5">The sequence shown here is derived from an EMBL/GenBank/DDBJ whole genome shotgun (WGS) entry which is preliminary data.</text>
</comment>
<evidence type="ECO:0000313" key="5">
    <source>
        <dbReference type="EMBL" id="MUN55107.1"/>
    </source>
</evidence>
<evidence type="ECO:0000259" key="4">
    <source>
        <dbReference type="SMART" id="SM00967"/>
    </source>
</evidence>
<evidence type="ECO:0000256" key="3">
    <source>
        <dbReference type="ARBA" id="ARBA00022679"/>
    </source>
</evidence>